<accession>A0A9W9KE50</accession>
<name>A0A9W9KE50_9EURO</name>
<sequence length="124" mass="13856">MSGFFRRASDVFKHHRTDSMDSTDPTKSPAAQSPIQESPDAQPDPSKRDSQSEAATGIGTTAQDTHPKHQWRWGFGHQQDPKAQQKRRLSQEEKDRANFAAARKYSSARRRSQGAGTGFEGGWQ</sequence>
<feature type="region of interest" description="Disordered" evidence="1">
    <location>
        <begin position="1"/>
        <end position="124"/>
    </location>
</feature>
<evidence type="ECO:0000313" key="2">
    <source>
        <dbReference type="EMBL" id="KAJ5103049.1"/>
    </source>
</evidence>
<dbReference type="OrthoDB" id="4346678at2759"/>
<dbReference type="AlphaFoldDB" id="A0A9W9KE50"/>
<feature type="compositionally biased region" description="Gly residues" evidence="1">
    <location>
        <begin position="115"/>
        <end position="124"/>
    </location>
</feature>
<feature type="compositionally biased region" description="Polar residues" evidence="1">
    <location>
        <begin position="52"/>
        <end position="64"/>
    </location>
</feature>
<dbReference type="RefSeq" id="XP_056476429.1">
    <property type="nucleotide sequence ID" value="XM_056616072.1"/>
</dbReference>
<dbReference type="Proteomes" id="UP001149074">
    <property type="component" value="Unassembled WGS sequence"/>
</dbReference>
<comment type="caution">
    <text evidence="2">The sequence shown here is derived from an EMBL/GenBank/DDBJ whole genome shotgun (WGS) entry which is preliminary data.</text>
</comment>
<dbReference type="EMBL" id="JAPQKI010000004">
    <property type="protein sequence ID" value="KAJ5103049.1"/>
    <property type="molecule type" value="Genomic_DNA"/>
</dbReference>
<dbReference type="GeneID" id="81355051"/>
<proteinExistence type="predicted"/>
<evidence type="ECO:0000313" key="3">
    <source>
        <dbReference type="Proteomes" id="UP001149074"/>
    </source>
</evidence>
<feature type="compositionally biased region" description="Polar residues" evidence="1">
    <location>
        <begin position="20"/>
        <end position="36"/>
    </location>
</feature>
<reference evidence="2" key="1">
    <citation type="submission" date="2022-11" db="EMBL/GenBank/DDBJ databases">
        <authorList>
            <person name="Petersen C."/>
        </authorList>
    </citation>
    <scope>NUCLEOTIDE SEQUENCE</scope>
    <source>
        <strain evidence="2">IBT 30761</strain>
    </source>
</reference>
<keyword evidence="3" id="KW-1185">Reference proteome</keyword>
<reference evidence="2" key="2">
    <citation type="journal article" date="2023" name="IMA Fungus">
        <title>Comparative genomic study of the Penicillium genus elucidates a diverse pangenome and 15 lateral gene transfer events.</title>
        <authorList>
            <person name="Petersen C."/>
            <person name="Sorensen T."/>
            <person name="Nielsen M.R."/>
            <person name="Sondergaard T.E."/>
            <person name="Sorensen J.L."/>
            <person name="Fitzpatrick D.A."/>
            <person name="Frisvad J.C."/>
            <person name="Nielsen K.L."/>
        </authorList>
    </citation>
    <scope>NUCLEOTIDE SEQUENCE</scope>
    <source>
        <strain evidence="2">IBT 30761</strain>
    </source>
</reference>
<organism evidence="2 3">
    <name type="scientific">Penicillium argentinense</name>
    <dbReference type="NCBI Taxonomy" id="1131581"/>
    <lineage>
        <taxon>Eukaryota</taxon>
        <taxon>Fungi</taxon>
        <taxon>Dikarya</taxon>
        <taxon>Ascomycota</taxon>
        <taxon>Pezizomycotina</taxon>
        <taxon>Eurotiomycetes</taxon>
        <taxon>Eurotiomycetidae</taxon>
        <taxon>Eurotiales</taxon>
        <taxon>Aspergillaceae</taxon>
        <taxon>Penicillium</taxon>
    </lineage>
</organism>
<evidence type="ECO:0000256" key="1">
    <source>
        <dbReference type="SAM" id="MobiDB-lite"/>
    </source>
</evidence>
<protein>
    <submittedName>
        <fullName evidence="2">Uncharacterized protein</fullName>
    </submittedName>
</protein>
<gene>
    <name evidence="2" type="ORF">N7532_003578</name>
</gene>